<dbReference type="RefSeq" id="WP_303887596.1">
    <property type="nucleotide sequence ID" value="NZ_JAGZCC010000047.1"/>
</dbReference>
<evidence type="ECO:0000313" key="2">
    <source>
        <dbReference type="Proteomes" id="UP000751224"/>
    </source>
</evidence>
<protein>
    <submittedName>
        <fullName evidence="1">Uncharacterized protein</fullName>
    </submittedName>
</protein>
<organism evidence="1 2">
    <name type="scientific">Thomasclavelia spiroformis</name>
    <dbReference type="NCBI Taxonomy" id="29348"/>
    <lineage>
        <taxon>Bacteria</taxon>
        <taxon>Bacillati</taxon>
        <taxon>Bacillota</taxon>
        <taxon>Erysipelotrichia</taxon>
        <taxon>Erysipelotrichales</taxon>
        <taxon>Coprobacillaceae</taxon>
        <taxon>Thomasclavelia</taxon>
    </lineage>
</organism>
<evidence type="ECO:0000313" key="1">
    <source>
        <dbReference type="EMBL" id="MBS5588707.1"/>
    </source>
</evidence>
<sequence>MQFKEAYEAMKQGKKVKYPNWGGYWYWDHIKGTVMMHTFDGHDIDLFDSQRKEYTLNFLAGDDFEIVEETK</sequence>
<dbReference type="EMBL" id="JAGZCC010000047">
    <property type="protein sequence ID" value="MBS5588707.1"/>
    <property type="molecule type" value="Genomic_DNA"/>
</dbReference>
<accession>A0A943EQF2</accession>
<gene>
    <name evidence="1" type="ORF">KHX14_07840</name>
</gene>
<dbReference type="AlphaFoldDB" id="A0A943EQF2"/>
<proteinExistence type="predicted"/>
<reference evidence="1" key="1">
    <citation type="submission" date="2021-02" db="EMBL/GenBank/DDBJ databases">
        <title>Infant gut strain persistence is associated with maternal origin, phylogeny, and functional potential including surface adhesion and iron acquisition.</title>
        <authorList>
            <person name="Lou Y.C."/>
        </authorList>
    </citation>
    <scope>NUCLEOTIDE SEQUENCE</scope>
    <source>
        <strain evidence="1">L3_108_000G1_dasL3_108_000G1_metabat.metabat.11</strain>
    </source>
</reference>
<name>A0A943EQF2_9FIRM</name>
<dbReference type="Proteomes" id="UP000751224">
    <property type="component" value="Unassembled WGS sequence"/>
</dbReference>
<comment type="caution">
    <text evidence="1">The sequence shown here is derived from an EMBL/GenBank/DDBJ whole genome shotgun (WGS) entry which is preliminary data.</text>
</comment>